<reference evidence="1" key="1">
    <citation type="submission" date="2013-12" db="EMBL/GenBank/DDBJ databases">
        <authorList>
            <person name="Omoto C.K."/>
            <person name="Sibley D."/>
            <person name="Venepally P."/>
            <person name="Hadjithomas M."/>
            <person name="Karamycheva S."/>
            <person name="Brunk B."/>
            <person name="Roos D."/>
            <person name="Caler E."/>
            <person name="Lorenzi H."/>
        </authorList>
    </citation>
    <scope>NUCLEOTIDE SEQUENCE</scope>
</reference>
<dbReference type="AlphaFoldDB" id="A0A023B918"/>
<sequence length="100" mass="10953">MPGVVAETESKSGSLLTLDEVQDGTFSPVDVDDFAKYHYSEEVDKSITSYHVSPLPILVPTIPIEVISIEVIPIEVIPIEVIPIEVIPIEVIPIESFPII</sequence>
<dbReference type="GeneID" id="22911982"/>
<dbReference type="EMBL" id="AFNH02000413">
    <property type="protein sequence ID" value="EZG70842.1"/>
    <property type="molecule type" value="Genomic_DNA"/>
</dbReference>
<dbReference type="Proteomes" id="UP000019763">
    <property type="component" value="Unassembled WGS sequence"/>
</dbReference>
<accession>A0A023B918</accession>
<comment type="caution">
    <text evidence="1">The sequence shown here is derived from an EMBL/GenBank/DDBJ whole genome shotgun (WGS) entry which is preliminary data.</text>
</comment>
<gene>
    <name evidence="1" type="ORF">GNI_054030</name>
</gene>
<organism evidence="1 2">
    <name type="scientific">Gregarina niphandrodes</name>
    <name type="common">Septate eugregarine</name>
    <dbReference type="NCBI Taxonomy" id="110365"/>
    <lineage>
        <taxon>Eukaryota</taxon>
        <taxon>Sar</taxon>
        <taxon>Alveolata</taxon>
        <taxon>Apicomplexa</taxon>
        <taxon>Conoidasida</taxon>
        <taxon>Gregarinasina</taxon>
        <taxon>Eugregarinorida</taxon>
        <taxon>Gregarinidae</taxon>
        <taxon>Gregarina</taxon>
    </lineage>
</organism>
<evidence type="ECO:0000313" key="2">
    <source>
        <dbReference type="Proteomes" id="UP000019763"/>
    </source>
</evidence>
<dbReference type="RefSeq" id="XP_011129860.1">
    <property type="nucleotide sequence ID" value="XM_011131558.1"/>
</dbReference>
<proteinExistence type="predicted"/>
<evidence type="ECO:0000313" key="1">
    <source>
        <dbReference type="EMBL" id="EZG70842.1"/>
    </source>
</evidence>
<protein>
    <submittedName>
        <fullName evidence="1">Uncharacterized protein</fullName>
    </submittedName>
</protein>
<dbReference type="VEuPathDB" id="CryptoDB:GNI_054030"/>
<name>A0A023B918_GRENI</name>
<keyword evidence="2" id="KW-1185">Reference proteome</keyword>